<proteinExistence type="predicted"/>
<evidence type="ECO:0000256" key="14">
    <source>
        <dbReference type="SAM" id="MobiDB-lite"/>
    </source>
</evidence>
<feature type="domain" description="VWFA" evidence="18">
    <location>
        <begin position="527"/>
        <end position="758"/>
    </location>
</feature>
<feature type="domain" description="Laminin G" evidence="16">
    <location>
        <begin position="897"/>
        <end position="1096"/>
    </location>
</feature>
<dbReference type="GO" id="GO:0045995">
    <property type="term" value="P:regulation of embryonic development"/>
    <property type="evidence" value="ECO:0007669"/>
    <property type="project" value="InterPro"/>
</dbReference>
<feature type="domain" description="Laminin EGF-like" evidence="17">
    <location>
        <begin position="160"/>
        <end position="213"/>
    </location>
</feature>
<feature type="region of interest" description="Disordered" evidence="14">
    <location>
        <begin position="1387"/>
        <end position="1409"/>
    </location>
</feature>
<feature type="domain" description="Laminin EGF-like" evidence="17">
    <location>
        <begin position="214"/>
        <end position="260"/>
    </location>
</feature>
<dbReference type="PROSITE" id="PS50234">
    <property type="entry name" value="VWFA"/>
    <property type="match status" value="1"/>
</dbReference>
<feature type="domain" description="Laminin G" evidence="16">
    <location>
        <begin position="1286"/>
        <end position="1459"/>
    </location>
</feature>
<reference evidence="19" key="1">
    <citation type="submission" date="2025-08" db="UniProtKB">
        <authorList>
            <consortium name="Ensembl"/>
        </authorList>
    </citation>
    <scope>IDENTIFICATION</scope>
</reference>
<dbReference type="KEGG" id="pki:111843020"/>
<feature type="domain" description="Laminin G" evidence="16">
    <location>
        <begin position="1519"/>
        <end position="1690"/>
    </location>
</feature>
<evidence type="ECO:0000256" key="4">
    <source>
        <dbReference type="ARBA" id="ARBA00022729"/>
    </source>
</evidence>
<accession>A0A3B3Q417</accession>
<dbReference type="SUPFAM" id="SSF49899">
    <property type="entry name" value="Concanavalin A-like lectins/glucanases"/>
    <property type="match status" value="5"/>
</dbReference>
<evidence type="ECO:0000259" key="18">
    <source>
        <dbReference type="PROSITE" id="PS50234"/>
    </source>
</evidence>
<feature type="domain" description="Laminin G" evidence="16">
    <location>
        <begin position="1108"/>
        <end position="1285"/>
    </location>
</feature>
<dbReference type="InterPro" id="IPR002049">
    <property type="entry name" value="LE_dom"/>
</dbReference>
<dbReference type="FunFam" id="2.10.25.10:FF:000188">
    <property type="entry name" value="Laminin subunit gamma 2"/>
    <property type="match status" value="1"/>
</dbReference>
<dbReference type="PANTHER" id="PTHR15036:SF47">
    <property type="entry name" value="LAMININ SUBUNIT ALPHA-4"/>
    <property type="match status" value="1"/>
</dbReference>
<evidence type="ECO:0000256" key="3">
    <source>
        <dbReference type="ARBA" id="ARBA00022530"/>
    </source>
</evidence>
<dbReference type="CDD" id="cd00110">
    <property type="entry name" value="LamG"/>
    <property type="match status" value="5"/>
</dbReference>
<evidence type="ECO:0000256" key="7">
    <source>
        <dbReference type="ARBA" id="ARBA00022889"/>
    </source>
</evidence>
<feature type="signal peptide" evidence="15">
    <location>
        <begin position="1"/>
        <end position="25"/>
    </location>
</feature>
<dbReference type="GO" id="GO:0016020">
    <property type="term" value="C:membrane"/>
    <property type="evidence" value="ECO:0007669"/>
    <property type="project" value="UniProtKB-SubCell"/>
</dbReference>
<evidence type="ECO:0000259" key="16">
    <source>
        <dbReference type="PROSITE" id="PS50025"/>
    </source>
</evidence>
<dbReference type="InterPro" id="IPR050372">
    <property type="entry name" value="Neurexin-related_CASP"/>
</dbReference>
<evidence type="ECO:0000256" key="5">
    <source>
        <dbReference type="ARBA" id="ARBA00022737"/>
    </source>
</evidence>
<keyword evidence="8 13" id="KW-0175">Coiled coil</keyword>
<dbReference type="CTD" id="3910"/>
<dbReference type="Ensembl" id="ENSPKIT00000024292.1">
    <property type="protein sequence ID" value="ENSPKIP00000000395.1"/>
    <property type="gene ID" value="ENSPKIG00000019078.1"/>
</dbReference>
<evidence type="ECO:0000256" key="11">
    <source>
        <dbReference type="ARBA" id="ARBA00023292"/>
    </source>
</evidence>
<evidence type="ECO:0000256" key="8">
    <source>
        <dbReference type="ARBA" id="ARBA00023054"/>
    </source>
</evidence>
<dbReference type="PROSITE" id="PS50025">
    <property type="entry name" value="LAM_G_DOMAIN"/>
    <property type="match status" value="5"/>
</dbReference>
<feature type="domain" description="Laminin EGF-like" evidence="17">
    <location>
        <begin position="261"/>
        <end position="307"/>
    </location>
</feature>
<evidence type="ECO:0000256" key="9">
    <source>
        <dbReference type="ARBA" id="ARBA00023157"/>
    </source>
</evidence>
<dbReference type="SMART" id="SM00181">
    <property type="entry name" value="EGF"/>
    <property type="match status" value="5"/>
</dbReference>
<dbReference type="GO" id="GO:0007155">
    <property type="term" value="P:cell adhesion"/>
    <property type="evidence" value="ECO:0007669"/>
    <property type="project" value="UniProtKB-KW"/>
</dbReference>
<feature type="disulfide bond" evidence="12">
    <location>
        <begin position="233"/>
        <end position="242"/>
    </location>
</feature>
<dbReference type="GO" id="GO:0030334">
    <property type="term" value="P:regulation of cell migration"/>
    <property type="evidence" value="ECO:0007669"/>
    <property type="project" value="InterPro"/>
</dbReference>
<comment type="subcellular location">
    <subcellularLocation>
        <location evidence="1">Secreted</location>
        <location evidence="1">Extracellular space</location>
        <location evidence="1">Extracellular matrix</location>
        <location evidence="1">Basement membrane</location>
    </subcellularLocation>
</comment>
<keyword evidence="20" id="KW-1185">Reference proteome</keyword>
<evidence type="ECO:0000313" key="19">
    <source>
        <dbReference type="Ensembl" id="ENSPKIP00000000395.1"/>
    </source>
</evidence>
<feature type="disulfide bond" evidence="12">
    <location>
        <begin position="185"/>
        <end position="194"/>
    </location>
</feature>
<reference evidence="19" key="2">
    <citation type="submission" date="2025-09" db="UniProtKB">
        <authorList>
            <consortium name="Ensembl"/>
        </authorList>
    </citation>
    <scope>IDENTIFICATION</scope>
</reference>
<evidence type="ECO:0000256" key="1">
    <source>
        <dbReference type="ARBA" id="ARBA00004302"/>
    </source>
</evidence>
<dbReference type="PROSITE" id="PS50027">
    <property type="entry name" value="EGF_LAM_2"/>
    <property type="match status" value="4"/>
</dbReference>
<feature type="disulfide bond" evidence="12">
    <location>
        <begin position="74"/>
        <end position="83"/>
    </location>
</feature>
<keyword evidence="3" id="KW-0272">Extracellular matrix</keyword>
<dbReference type="Pfam" id="PF00053">
    <property type="entry name" value="EGF_laminin"/>
    <property type="match status" value="4"/>
</dbReference>
<dbReference type="SUPFAM" id="SSF57196">
    <property type="entry name" value="EGF/Laminin"/>
    <property type="match status" value="4"/>
</dbReference>
<dbReference type="InterPro" id="IPR010307">
    <property type="entry name" value="Laminin_dom_II"/>
</dbReference>
<dbReference type="InterPro" id="IPR056863">
    <property type="entry name" value="LMN_ATRN_NET-like_EGF"/>
</dbReference>
<dbReference type="RefSeq" id="XP_023665992.1">
    <property type="nucleotide sequence ID" value="XM_023810224.2"/>
</dbReference>
<keyword evidence="4 15" id="KW-0732">Signal</keyword>
<keyword evidence="6" id="KW-0084">Basement membrane</keyword>
<dbReference type="STRING" id="1676925.ENSPKIP00000000395"/>
<dbReference type="InterPro" id="IPR002035">
    <property type="entry name" value="VWF_A"/>
</dbReference>
<dbReference type="GO" id="GO:0030155">
    <property type="term" value="P:regulation of cell adhesion"/>
    <property type="evidence" value="ECO:0007669"/>
    <property type="project" value="InterPro"/>
</dbReference>
<name>A0A3B3Q417_9TELE</name>
<keyword evidence="7" id="KW-0130">Cell adhesion</keyword>
<evidence type="ECO:0000256" key="12">
    <source>
        <dbReference type="PROSITE-ProRule" id="PRU00460"/>
    </source>
</evidence>
<evidence type="ECO:0000256" key="10">
    <source>
        <dbReference type="ARBA" id="ARBA00023180"/>
    </source>
</evidence>
<evidence type="ECO:0000259" key="17">
    <source>
        <dbReference type="PROSITE" id="PS50027"/>
    </source>
</evidence>
<dbReference type="FunFam" id="2.60.120.200:FF:000053">
    <property type="entry name" value="Laminin subunit alpha 4"/>
    <property type="match status" value="1"/>
</dbReference>
<sequence>MAPGTTASSTFLLLVVGGLLQPTSTTGTRGEQLATVVQVCRNGYFRSEQNNCLPCNCKGHADSCEDITGICIDCQDHSTGDFCERCQDGFILDTSHDGHECRPCACPLATTSNNFAVLCDQRGSTLQCLCQEGHAGNYCERCAPGYYGNPMVPGDFCKKCDCNGNSDPNLIFDECHNVTGVCLNCWGDTAGDYCERCAPGFYGDAISAKDCRECQCNECGTASCDDRTGVCHCKLGVTGPLCDQCEDGYFGFSSCMGCRKCQCAIAAFKPTCDPHTLSCQCHPGAGGRYCERCLPGYWGYSSEGCTRCDCAGRPCDIHTGECLPETAVSTQGSVCNSCDECIWYLIGDIRLSNKTLDEIKVSVINISTGAAANDRLKYYNYTALQLKSQFLAWRDKSDLMRRETWELERDLDGLSVDVDDLEVQESSVKALGRTMDEDTSRSFTLANEVAANLTSLNVLIEDMVSEWDQYSVHQDVDPEVIKQKTVEAENMVHKMRKMDLSPSEPIAMDESTKAHEFLRRVHQLEKKLMVTTDRIPPLRELLAQFTAKLSSAQNLLQEAQGTIHQTQDKNKVNMLKFQRNEALQQKLMETFEELNSTLQMAGNIIANTEDVETDLMVMVKNVTEFHAAIDGASQLLKEKTENISLADRDLVQRASDHAQGLLKLAEKLKRVLTDGDTNGFVQKALEASSVYDNIVKYIVEANSSSVTTMNLAERAFDAVTGINTQLGRLKTESSSVFGQSVILQSEEDEVEKNVIDNVKYIEETKETMVEAEGKLKAIMEGISILENGKTTQRLQFAKEVAVGTLNKSAEVLQSVSPMAEKIEEWSRNMDNNEYSTAAYERAINTASETVSNLFDIMPQLLDKLRVVEEKRPANVSTNIMRIRELIAQARSVAKKVQVSMKFNGQSSVEVQPPTNVEDLKTVTSVSLYMRVEQENEPIQDRLVFYLGDRNGVKDYMGLVIRNGNLAYIYNLGGENVEISLSSKPVNTWPAIFNLVKVERLGRHGKVFLTVPSQSNTAEQKFIQKGEAHSTDSLLDLDANNTVFYLGGVPTDVRLPPKLNLPPFVGCIELASLNNDVISLYHFKQTHNMDIVATPPCPRYKFAFSQSRVTSYLFDGTGYALVSNIERRGKFGIVTRFDIEVRTVVSDGILFLMVKEGNFFVLQLKNGFLHLTYDFEFSGGPVVMESNLTKLQINDARYHEVSIIYHHSKKIILLVDRSHVKSLENEKKTLPFSDIYIGGAPSSVLLSRPELSSSVGLRGCVKGFQFQRKDFNLLEEPGTIGISSGCPEDFFMSHKAYFNGESFLGSAAKISPFEDFEGGFDFRTLQPSGLLFYHSSEDHVFSISVDNGVVVLNCAGTEVKSNKKRYHDGRPHFLVASVTNRKCQLVIDDKDKQQKNRPASSPGPSSASVRKFYLGGSPTSSISNFTGCISYAYVSRQDRDIELEDFQKYTEKVQTSFQDCPMQKPPVVLQLKTSKSQPRKLSRDKPSPAQGSEDVQNDLLVPSTAEACSLPQKPQASHHAYHYGGTSNSRQEYMDIPESFSLRSHFSMSLKTNSSFGVVFYVSDKEEKNYMAAFLAHGKLVYTFNVGHHKIKIKSPQNLNDGAWHDVVFIREGNVGRLVIDGLTVLEDRAPVFTGSWHVSAPLYVGGTPPGRARKNIQRNSAYSLTVCVRDLQLDGQRLPSASHTFGVTPCFEGPSEAGTFFSDEGGYVVLDDSFNLGLKFELVLEVRPRVASGILLHVYTDLKDYLSMYMHQGEVVVVLNNGVQEFSTRVSPRQGICDGRWHRITVIRESSVVQLDVDSEVNHVVGPFNPRAADGKTPVFIGGAPATLLPQSLAATRMFTGCMRNVVINETPVSFSKAALVNGAVAVGSCPAA</sequence>
<dbReference type="PRINTS" id="PR00011">
    <property type="entry name" value="EGFLAMININ"/>
</dbReference>
<dbReference type="PROSITE" id="PS01248">
    <property type="entry name" value="EGF_LAM_1"/>
    <property type="match status" value="2"/>
</dbReference>
<dbReference type="GO" id="GO:0005102">
    <property type="term" value="F:signaling receptor binding"/>
    <property type="evidence" value="ECO:0007669"/>
    <property type="project" value="InterPro"/>
</dbReference>
<dbReference type="CDD" id="cd00055">
    <property type="entry name" value="EGF_Lam"/>
    <property type="match status" value="5"/>
</dbReference>
<dbReference type="Proteomes" id="UP000261540">
    <property type="component" value="Unplaced"/>
</dbReference>
<dbReference type="InterPro" id="IPR000742">
    <property type="entry name" value="EGF"/>
</dbReference>
<dbReference type="GeneTree" id="ENSGT00940000165424"/>
<comment type="caution">
    <text evidence="12">Lacks conserved residue(s) required for the propagation of feature annotation.</text>
</comment>
<protein>
    <submittedName>
        <fullName evidence="19">Laminin, alpha 4</fullName>
    </submittedName>
</protein>
<feature type="coiled-coil region" evidence="13">
    <location>
        <begin position="542"/>
        <end position="569"/>
    </location>
</feature>
<keyword evidence="2" id="KW-0964">Secreted</keyword>
<dbReference type="OrthoDB" id="5836593at2759"/>
<dbReference type="Gene3D" id="2.10.25.10">
    <property type="entry name" value="Laminin"/>
    <property type="match status" value="5"/>
</dbReference>
<feature type="disulfide bond" evidence="12">
    <location>
        <begin position="281"/>
        <end position="290"/>
    </location>
</feature>
<feature type="domain" description="Laminin EGF-like" evidence="17">
    <location>
        <begin position="55"/>
        <end position="103"/>
    </location>
</feature>
<dbReference type="InterPro" id="IPR001791">
    <property type="entry name" value="Laminin_G"/>
</dbReference>
<dbReference type="FunFam" id="2.10.25.10:FF:000033">
    <property type="entry name" value="Laminin subunit alpha 2"/>
    <property type="match status" value="1"/>
</dbReference>
<keyword evidence="5" id="KW-0677">Repeat</keyword>
<evidence type="ECO:0000256" key="2">
    <source>
        <dbReference type="ARBA" id="ARBA00022525"/>
    </source>
</evidence>
<dbReference type="InterPro" id="IPR013320">
    <property type="entry name" value="ConA-like_dom_sf"/>
</dbReference>
<dbReference type="FunFam" id="2.10.25.10:FF:000051">
    <property type="entry name" value="Laminin subunit alpha 4"/>
    <property type="match status" value="1"/>
</dbReference>
<dbReference type="GO" id="GO:0005576">
    <property type="term" value="C:extracellular region"/>
    <property type="evidence" value="ECO:0007669"/>
    <property type="project" value="UniProtKB-ARBA"/>
</dbReference>
<dbReference type="SMART" id="SM00282">
    <property type="entry name" value="LamG"/>
    <property type="match status" value="5"/>
</dbReference>
<dbReference type="Pfam" id="PF06008">
    <property type="entry name" value="Laminin_I"/>
    <property type="match status" value="1"/>
</dbReference>
<dbReference type="PANTHER" id="PTHR15036">
    <property type="entry name" value="PIKACHURIN-LIKE PROTEIN"/>
    <property type="match status" value="1"/>
</dbReference>
<feature type="chain" id="PRO_5017227136" evidence="15">
    <location>
        <begin position="26"/>
        <end position="1873"/>
    </location>
</feature>
<dbReference type="Pfam" id="PF02210">
    <property type="entry name" value="Laminin_G_2"/>
    <property type="match status" value="5"/>
</dbReference>
<dbReference type="InterPro" id="IPR009254">
    <property type="entry name" value="Laminin_aI"/>
</dbReference>
<evidence type="ECO:0000256" key="13">
    <source>
        <dbReference type="SAM" id="Coils"/>
    </source>
</evidence>
<keyword evidence="10" id="KW-0325">Glycoprotein</keyword>
<organism evidence="19 20">
    <name type="scientific">Paramormyrops kingsleyae</name>
    <dbReference type="NCBI Taxonomy" id="1676925"/>
    <lineage>
        <taxon>Eukaryota</taxon>
        <taxon>Metazoa</taxon>
        <taxon>Chordata</taxon>
        <taxon>Craniata</taxon>
        <taxon>Vertebrata</taxon>
        <taxon>Euteleostomi</taxon>
        <taxon>Actinopterygii</taxon>
        <taxon>Neopterygii</taxon>
        <taxon>Teleostei</taxon>
        <taxon>Osteoglossocephala</taxon>
        <taxon>Osteoglossomorpha</taxon>
        <taxon>Osteoglossiformes</taxon>
        <taxon>Mormyridae</taxon>
        <taxon>Paramormyrops</taxon>
    </lineage>
</organism>
<dbReference type="GeneID" id="111843020"/>
<dbReference type="Pfam" id="PF06009">
    <property type="entry name" value="Laminin_II"/>
    <property type="match status" value="1"/>
</dbReference>
<dbReference type="Pfam" id="PF24973">
    <property type="entry name" value="EGF_LMN_ATRN"/>
    <property type="match status" value="1"/>
</dbReference>
<dbReference type="GO" id="GO:0043256">
    <property type="term" value="C:laminin complex"/>
    <property type="evidence" value="ECO:0007669"/>
    <property type="project" value="UniProtKB-ARBA"/>
</dbReference>
<evidence type="ECO:0000256" key="15">
    <source>
        <dbReference type="SAM" id="SignalP"/>
    </source>
</evidence>
<dbReference type="SMART" id="SM00180">
    <property type="entry name" value="EGF_Lam"/>
    <property type="match status" value="5"/>
</dbReference>
<feature type="compositionally biased region" description="Low complexity" evidence="14">
    <location>
        <begin position="1397"/>
        <end position="1407"/>
    </location>
</feature>
<evidence type="ECO:0000256" key="6">
    <source>
        <dbReference type="ARBA" id="ARBA00022869"/>
    </source>
</evidence>
<feature type="region of interest" description="Disordered" evidence="14">
    <location>
        <begin position="1470"/>
        <end position="1494"/>
    </location>
</feature>
<keyword evidence="11 12" id="KW-0424">Laminin EGF-like domain</keyword>
<feature type="domain" description="Laminin G" evidence="16">
    <location>
        <begin position="1697"/>
        <end position="1870"/>
    </location>
</feature>
<feature type="disulfide bond" evidence="12">
    <location>
        <begin position="197"/>
        <end position="211"/>
    </location>
</feature>
<keyword evidence="9 12" id="KW-1015">Disulfide bond</keyword>
<evidence type="ECO:0000313" key="20">
    <source>
        <dbReference type="Proteomes" id="UP000261540"/>
    </source>
</evidence>
<dbReference type="Gene3D" id="2.60.120.200">
    <property type="match status" value="5"/>
</dbReference>